<proteinExistence type="predicted"/>
<dbReference type="Pfam" id="PF00563">
    <property type="entry name" value="EAL"/>
    <property type="match status" value="1"/>
</dbReference>
<organism evidence="3 4">
    <name type="scientific">Paraburkholderia phytofirmans OLGA172</name>
    <dbReference type="NCBI Taxonomy" id="1417228"/>
    <lineage>
        <taxon>Bacteria</taxon>
        <taxon>Pseudomonadati</taxon>
        <taxon>Pseudomonadota</taxon>
        <taxon>Betaproteobacteria</taxon>
        <taxon>Burkholderiales</taxon>
        <taxon>Burkholderiaceae</taxon>
        <taxon>Paraburkholderia</taxon>
    </lineage>
</organism>
<dbReference type="AlphaFoldDB" id="A0A160FKQ7"/>
<keyword evidence="1" id="KW-0812">Transmembrane</keyword>
<keyword evidence="1" id="KW-1133">Transmembrane helix</keyword>
<sequence>MAFGFPVSTIRCSAFIVLRRAWRRHMAVVLVTCAGTSLAVAGPADTGSSRSLTFERNVWQQLTDWLAGPPAPPIRFGSACASVAQLPSIPAALAGPVAGPMPVLINTCDSLDGTRGDAPGTAAAMASSGPNVVTPLRELRWQISDHAAAERNGLLASDAVADTASRVDRAEQSPEPPAMSTPVCSLGRGCETQAVSPSVETDTLASVQLSSRTATQPSSVWTILGFILWPILVMVLVVVVGWALKRWFRYDKSLLRAARAGLRRGRFHVQYQPVVGVRRARCVGVEAFLRWDNEKYGALGPAHYMEIIESSSLIGPMTRFILSRAAQDLREIGAPKSLYLGVTAPASYLVSSAFIADLGDVGSLGLPPLILKIGADSVRKFRERLIPMMAQARDKGMRFALSGLRPTDVGLELPPDMTFEMVKIDREVLGMDPDERSGQITALTSIGHEMDAVVVVEGIENTAHHNIARASRAEFGQGFFYSRALGASQLKAFLQTANAPSSKSAGAATVLGWRVRNF</sequence>
<dbReference type="PROSITE" id="PS50883">
    <property type="entry name" value="EAL"/>
    <property type="match status" value="1"/>
</dbReference>
<evidence type="ECO:0000259" key="2">
    <source>
        <dbReference type="PROSITE" id="PS50883"/>
    </source>
</evidence>
<evidence type="ECO:0000313" key="3">
    <source>
        <dbReference type="EMBL" id="ANB73040.1"/>
    </source>
</evidence>
<gene>
    <name evidence="3" type="ORF">AYM40_12200</name>
</gene>
<dbReference type="EMBL" id="CP014578">
    <property type="protein sequence ID" value="ANB73040.1"/>
    <property type="molecule type" value="Genomic_DNA"/>
</dbReference>
<dbReference type="InterPro" id="IPR035919">
    <property type="entry name" value="EAL_sf"/>
</dbReference>
<feature type="domain" description="EAL" evidence="2">
    <location>
        <begin position="251"/>
        <end position="498"/>
    </location>
</feature>
<protein>
    <submittedName>
        <fullName evidence="3">Diguanylate phosphodiesterase</fullName>
    </submittedName>
</protein>
<dbReference type="Proteomes" id="UP000076852">
    <property type="component" value="Chromosome 1"/>
</dbReference>
<dbReference type="STRING" id="1804984.AYM40_12200"/>
<evidence type="ECO:0000256" key="1">
    <source>
        <dbReference type="SAM" id="Phobius"/>
    </source>
</evidence>
<dbReference type="PANTHER" id="PTHR33121">
    <property type="entry name" value="CYCLIC DI-GMP PHOSPHODIESTERASE PDEF"/>
    <property type="match status" value="1"/>
</dbReference>
<keyword evidence="1" id="KW-0472">Membrane</keyword>
<dbReference type="InterPro" id="IPR001633">
    <property type="entry name" value="EAL_dom"/>
</dbReference>
<feature type="transmembrane region" description="Helical" evidence="1">
    <location>
        <begin position="220"/>
        <end position="244"/>
    </location>
</feature>
<dbReference type="GO" id="GO:0071111">
    <property type="term" value="F:cyclic-guanylate-specific phosphodiesterase activity"/>
    <property type="evidence" value="ECO:0007669"/>
    <property type="project" value="InterPro"/>
</dbReference>
<dbReference type="SMART" id="SM00052">
    <property type="entry name" value="EAL"/>
    <property type="match status" value="1"/>
</dbReference>
<dbReference type="CDD" id="cd01948">
    <property type="entry name" value="EAL"/>
    <property type="match status" value="1"/>
</dbReference>
<dbReference type="InterPro" id="IPR050706">
    <property type="entry name" value="Cyclic-di-GMP_PDE-like"/>
</dbReference>
<accession>A0A160FKQ7</accession>
<dbReference type="Gene3D" id="3.20.20.450">
    <property type="entry name" value="EAL domain"/>
    <property type="match status" value="1"/>
</dbReference>
<keyword evidence="4" id="KW-1185">Reference proteome</keyword>
<dbReference type="SUPFAM" id="SSF141868">
    <property type="entry name" value="EAL domain-like"/>
    <property type="match status" value="1"/>
</dbReference>
<dbReference type="KEGG" id="buz:AYM40_12200"/>
<evidence type="ECO:0000313" key="4">
    <source>
        <dbReference type="Proteomes" id="UP000076852"/>
    </source>
</evidence>
<dbReference type="PANTHER" id="PTHR33121:SF79">
    <property type="entry name" value="CYCLIC DI-GMP PHOSPHODIESTERASE PDED-RELATED"/>
    <property type="match status" value="1"/>
</dbReference>
<name>A0A160FKQ7_9BURK</name>
<dbReference type="OrthoDB" id="9057519at2"/>
<reference evidence="3 4" key="1">
    <citation type="journal article" date="2016" name="Gene">
        <title>PacBio SMRT assembly of a complex multi-replicon genome reveals chlorocatechol degradative operon in a region of genome plasticity.</title>
        <authorList>
            <person name="Ricker N."/>
            <person name="Shen S.Y."/>
            <person name="Goordial J."/>
            <person name="Jin S."/>
            <person name="Fulthorpe R.R."/>
        </authorList>
    </citation>
    <scope>NUCLEOTIDE SEQUENCE [LARGE SCALE GENOMIC DNA]</scope>
    <source>
        <strain evidence="3 4">OLGA172</strain>
    </source>
</reference>